<gene>
    <name evidence="2" type="ORF">BOKJ2_LOCUS5472</name>
</gene>
<comment type="caution">
    <text evidence="2">The sequence shown here is derived from an EMBL/GenBank/DDBJ whole genome shotgun (WGS) entry which is preliminary data.</text>
</comment>
<dbReference type="AlphaFoldDB" id="A0A811KEE0"/>
<dbReference type="EMBL" id="CAJFCW020000003">
    <property type="protein sequence ID" value="CAG9102279.1"/>
    <property type="molecule type" value="Genomic_DNA"/>
</dbReference>
<feature type="region of interest" description="Disordered" evidence="1">
    <location>
        <begin position="63"/>
        <end position="85"/>
    </location>
</feature>
<dbReference type="OrthoDB" id="5831091at2759"/>
<evidence type="ECO:0000313" key="3">
    <source>
        <dbReference type="Proteomes" id="UP000614601"/>
    </source>
</evidence>
<sequence>MAEDWGAVTSEDLFDRAGQMKPLKDLINEAAYGQGVPMKHNDAFEFVSSSPMNWWSQPNPENKLLPGNYTPPQPTKRAPKILKKNGLKKENQLALQKRVTFDIERFVNSDGLSLDERRLVEMGAKPRKSKGINYRQLKEERAQKKAEDKLAGPKLITKLKKKQQKGRKQSKKA</sequence>
<evidence type="ECO:0000256" key="1">
    <source>
        <dbReference type="SAM" id="MobiDB-lite"/>
    </source>
</evidence>
<proteinExistence type="predicted"/>
<dbReference type="Proteomes" id="UP000783686">
    <property type="component" value="Unassembled WGS sequence"/>
</dbReference>
<evidence type="ECO:0000313" key="2">
    <source>
        <dbReference type="EMBL" id="CAD5214197.1"/>
    </source>
</evidence>
<reference evidence="2" key="1">
    <citation type="submission" date="2020-09" db="EMBL/GenBank/DDBJ databases">
        <authorList>
            <person name="Kikuchi T."/>
        </authorList>
    </citation>
    <scope>NUCLEOTIDE SEQUENCE</scope>
    <source>
        <strain evidence="2">SH1</strain>
    </source>
</reference>
<name>A0A811KEE0_9BILA</name>
<feature type="compositionally biased region" description="Basic residues" evidence="1">
    <location>
        <begin position="157"/>
        <end position="173"/>
    </location>
</feature>
<dbReference type="Proteomes" id="UP000614601">
    <property type="component" value="Unassembled WGS sequence"/>
</dbReference>
<accession>A0A811KEE0</accession>
<feature type="region of interest" description="Disordered" evidence="1">
    <location>
        <begin position="126"/>
        <end position="173"/>
    </location>
</feature>
<dbReference type="EMBL" id="CAJFDH010000003">
    <property type="protein sequence ID" value="CAD5214197.1"/>
    <property type="molecule type" value="Genomic_DNA"/>
</dbReference>
<keyword evidence="3" id="KW-1185">Reference proteome</keyword>
<protein>
    <submittedName>
        <fullName evidence="2">Uncharacterized protein</fullName>
    </submittedName>
</protein>
<feature type="compositionally biased region" description="Basic and acidic residues" evidence="1">
    <location>
        <begin position="136"/>
        <end position="151"/>
    </location>
</feature>
<organism evidence="2 3">
    <name type="scientific">Bursaphelenchus okinawaensis</name>
    <dbReference type="NCBI Taxonomy" id="465554"/>
    <lineage>
        <taxon>Eukaryota</taxon>
        <taxon>Metazoa</taxon>
        <taxon>Ecdysozoa</taxon>
        <taxon>Nematoda</taxon>
        <taxon>Chromadorea</taxon>
        <taxon>Rhabditida</taxon>
        <taxon>Tylenchina</taxon>
        <taxon>Tylenchomorpha</taxon>
        <taxon>Aphelenchoidea</taxon>
        <taxon>Aphelenchoididae</taxon>
        <taxon>Bursaphelenchus</taxon>
    </lineage>
</organism>